<keyword evidence="1" id="KW-0732">Signal</keyword>
<dbReference type="Proteomes" id="UP001595791">
    <property type="component" value="Unassembled WGS sequence"/>
</dbReference>
<comment type="caution">
    <text evidence="2">The sequence shown here is derived from an EMBL/GenBank/DDBJ whole genome shotgun (WGS) entry which is preliminary data.</text>
</comment>
<protein>
    <submittedName>
        <fullName evidence="2">Uncharacterized protein</fullName>
    </submittedName>
</protein>
<evidence type="ECO:0000313" key="2">
    <source>
        <dbReference type="EMBL" id="MFC4161409.1"/>
    </source>
</evidence>
<feature type="chain" id="PRO_5046280321" evidence="1">
    <location>
        <begin position="32"/>
        <end position="348"/>
    </location>
</feature>
<sequence>MTSGISALRPLRTALFIAAALTASAVLPAQAASVQPAGGCGTATLPCSTTYRFEGAALLAGRIGPLPELEISESAPGAFDLTGNRTLAILPLAPLTLDKTSPLQVQVRNARGEVVNGAVRAQFLTSSLDSRGELRLYLDAGWNSPGDGPYRITLSGLRATVVDSSYEGELALRIGGARRSDSLPLEDGEIGSDFGAKATLAWLPVTVSATQGTGLPAPVQIADPTQAVIAGLEVKVGRYEGKPVAVYVAAMLGGQILLLTDGGWMPFSMLSAAAAAGERPRLAYKSFPATPRLIDIDILSQPTDISGLQGLSLLIGYGLGADPDSFSGSESAFAEMLNSQRFTQIYSR</sequence>
<evidence type="ECO:0000313" key="3">
    <source>
        <dbReference type="Proteomes" id="UP001595791"/>
    </source>
</evidence>
<proteinExistence type="predicted"/>
<accession>A0ABV8MUI7</accession>
<evidence type="ECO:0000256" key="1">
    <source>
        <dbReference type="SAM" id="SignalP"/>
    </source>
</evidence>
<name>A0ABV8MUI7_9NEIS</name>
<dbReference type="RefSeq" id="WP_378167317.1">
    <property type="nucleotide sequence ID" value="NZ_JBHSBU010000001.1"/>
</dbReference>
<dbReference type="EMBL" id="JBHSBU010000001">
    <property type="protein sequence ID" value="MFC4161409.1"/>
    <property type="molecule type" value="Genomic_DNA"/>
</dbReference>
<feature type="signal peptide" evidence="1">
    <location>
        <begin position="1"/>
        <end position="31"/>
    </location>
</feature>
<reference evidence="3" key="1">
    <citation type="journal article" date="2019" name="Int. J. Syst. Evol. Microbiol.">
        <title>The Global Catalogue of Microorganisms (GCM) 10K type strain sequencing project: providing services to taxonomists for standard genome sequencing and annotation.</title>
        <authorList>
            <consortium name="The Broad Institute Genomics Platform"/>
            <consortium name="The Broad Institute Genome Sequencing Center for Infectious Disease"/>
            <person name="Wu L."/>
            <person name="Ma J."/>
        </authorList>
    </citation>
    <scope>NUCLEOTIDE SEQUENCE [LARGE SCALE GENOMIC DNA]</scope>
    <source>
        <strain evidence="3">LMG 29894</strain>
    </source>
</reference>
<gene>
    <name evidence="2" type="ORF">ACFOW7_18900</name>
</gene>
<keyword evidence="3" id="KW-1185">Reference proteome</keyword>
<organism evidence="2 3">
    <name type="scientific">Chitinimonas lacunae</name>
    <dbReference type="NCBI Taxonomy" id="1963018"/>
    <lineage>
        <taxon>Bacteria</taxon>
        <taxon>Pseudomonadati</taxon>
        <taxon>Pseudomonadota</taxon>
        <taxon>Betaproteobacteria</taxon>
        <taxon>Neisseriales</taxon>
        <taxon>Chitinibacteraceae</taxon>
        <taxon>Chitinimonas</taxon>
    </lineage>
</organism>